<name>F5YVN0_MYCSD</name>
<dbReference type="Proteomes" id="UP000009224">
    <property type="component" value="Chromosome"/>
</dbReference>
<proteinExistence type="predicted"/>
<dbReference type="EMBL" id="CP002329">
    <property type="protein sequence ID" value="AEF38288.1"/>
    <property type="molecule type" value="Genomic_DNA"/>
</dbReference>
<dbReference type="AlphaFoldDB" id="F5YVN0"/>
<accession>F5YVN0</accession>
<dbReference type="KEGG" id="mjd:JDM601_4288"/>
<dbReference type="HOGENOM" id="CLU_3236325_0_0_11"/>
<keyword evidence="3" id="KW-1185">Reference proteome</keyword>
<sequence>MVTDTAEGVDRSVQFPRHLRVEHTEASHRGIPANPMSAGCRWR</sequence>
<feature type="region of interest" description="Disordered" evidence="1">
    <location>
        <begin position="24"/>
        <end position="43"/>
    </location>
</feature>
<reference evidence="2 3" key="1">
    <citation type="journal article" date="2011" name="J. Bacteriol.">
        <title>Complete genome sequence of a novel clinical isolate, the nontuberculous Mycobacterium strain JDM601.</title>
        <authorList>
            <person name="Zhang Z.Y."/>
            <person name="Sun Z.Q."/>
            <person name="Wang Z.L."/>
            <person name="Wen Z.L."/>
            <person name="Sun Q.W."/>
            <person name="Zhu Z.Q."/>
            <person name="Song Y.Z."/>
            <person name="Zhao J.W."/>
            <person name="Wang H.H."/>
            <person name="Zhang S.L."/>
            <person name="Guo X.K."/>
        </authorList>
    </citation>
    <scope>NUCLEOTIDE SEQUENCE [LARGE SCALE GENOMIC DNA]</scope>
    <source>
        <strain evidence="2 3">JDM601</strain>
    </source>
</reference>
<protein>
    <submittedName>
        <fullName evidence="2">Uncharacterized protein</fullName>
    </submittedName>
</protein>
<evidence type="ECO:0000256" key="1">
    <source>
        <dbReference type="SAM" id="MobiDB-lite"/>
    </source>
</evidence>
<evidence type="ECO:0000313" key="2">
    <source>
        <dbReference type="EMBL" id="AEF38288.1"/>
    </source>
</evidence>
<organism evidence="2 3">
    <name type="scientific">Mycolicibacter sinensis (strain JDM601)</name>
    <name type="common">Mycobacterium sinense</name>
    <dbReference type="NCBI Taxonomy" id="875328"/>
    <lineage>
        <taxon>Bacteria</taxon>
        <taxon>Bacillati</taxon>
        <taxon>Actinomycetota</taxon>
        <taxon>Actinomycetes</taxon>
        <taxon>Mycobacteriales</taxon>
        <taxon>Mycobacteriaceae</taxon>
        <taxon>Mycolicibacter</taxon>
    </lineage>
</organism>
<evidence type="ECO:0000313" key="3">
    <source>
        <dbReference type="Proteomes" id="UP000009224"/>
    </source>
</evidence>
<gene>
    <name evidence="2" type="ordered locus">JDM601_4288</name>
</gene>